<dbReference type="InParanoid" id="A0A316YM24"/>
<feature type="region of interest" description="Disordered" evidence="1">
    <location>
        <begin position="239"/>
        <end position="269"/>
    </location>
</feature>
<proteinExistence type="predicted"/>
<keyword evidence="3" id="KW-1185">Reference proteome</keyword>
<dbReference type="OrthoDB" id="3257538at2759"/>
<dbReference type="STRING" id="215250.A0A316YM24"/>
<dbReference type="PANTHER" id="PTHR28152">
    <property type="entry name" value="HYDROXYACYL-THIOESTER DEHYDRATASE TYPE 2, MITOCHONDRIAL"/>
    <property type="match status" value="1"/>
</dbReference>
<dbReference type="Proteomes" id="UP000245768">
    <property type="component" value="Unassembled WGS sequence"/>
</dbReference>
<gene>
    <name evidence="2" type="ORF">FA10DRAFT_268226</name>
</gene>
<sequence>MASLRTKASQTLASALRGQAVTAARRRRTMSTTARRAFQVEVPGWASPEARTALEGFAARFGTDPSQPAMVETQHLDQHQAALLRLTLSEMVPLDQEAGAEPKVFAHSPERQYAGLSNRTRLLPTEHLAYFTPRVASWNLGADGSDTSFNPPGGVFTRRMWAGGEMRFQADAPQLLLGERAYEHTFVEDAQLKQLGGGRGEMIVVWVRKEFGRRTKQEEAPLPPSIIDRRSWVFQRALPPSAEQQQQQNQEQEQGLQAPSGAFHPDMPAPVRLVQTPASLFRYSALTFNAHAIHLSPTWARDVEGHRDIVVHGPLTLSLLVRTWGRDHGRWFFLRKRGGSAIEPSSGRRLVSVAYRAKRPLYAGEPYWLGYAREGQDEAAGKHTLVAVKADGQVAMEATVLSAAPSAAAAATTEENSA</sequence>
<dbReference type="GO" id="GO:0019171">
    <property type="term" value="F:(3R)-hydroxyacyl-[acyl-carrier-protein] dehydratase activity"/>
    <property type="evidence" value="ECO:0007669"/>
    <property type="project" value="TreeGrafter"/>
</dbReference>
<dbReference type="InterPro" id="IPR029069">
    <property type="entry name" value="HotDog_dom_sf"/>
</dbReference>
<name>A0A316YM24_9BASI</name>
<dbReference type="Gene3D" id="3.10.129.10">
    <property type="entry name" value="Hotdog Thioesterase"/>
    <property type="match status" value="1"/>
</dbReference>
<feature type="compositionally biased region" description="Low complexity" evidence="1">
    <location>
        <begin position="243"/>
        <end position="254"/>
    </location>
</feature>
<dbReference type="EMBL" id="KZ819637">
    <property type="protein sequence ID" value="PWN89708.1"/>
    <property type="molecule type" value="Genomic_DNA"/>
</dbReference>
<evidence type="ECO:0008006" key="4">
    <source>
        <dbReference type="Google" id="ProtNLM"/>
    </source>
</evidence>
<accession>A0A316YM24</accession>
<dbReference type="GO" id="GO:0005739">
    <property type="term" value="C:mitochondrion"/>
    <property type="evidence" value="ECO:0007669"/>
    <property type="project" value="TreeGrafter"/>
</dbReference>
<protein>
    <recommendedName>
        <fullName evidence="4">Thioesterase/thiol ester dehydrase-isomerase</fullName>
    </recommendedName>
</protein>
<dbReference type="RefSeq" id="XP_025376906.1">
    <property type="nucleotide sequence ID" value="XM_025522242.1"/>
</dbReference>
<reference evidence="2 3" key="1">
    <citation type="journal article" date="2018" name="Mol. Biol. Evol.">
        <title>Broad Genomic Sampling Reveals a Smut Pathogenic Ancestry of the Fungal Clade Ustilaginomycotina.</title>
        <authorList>
            <person name="Kijpornyongpan T."/>
            <person name="Mondo S.J."/>
            <person name="Barry K."/>
            <person name="Sandor L."/>
            <person name="Lee J."/>
            <person name="Lipzen A."/>
            <person name="Pangilinan J."/>
            <person name="LaButti K."/>
            <person name="Hainaut M."/>
            <person name="Henrissat B."/>
            <person name="Grigoriev I.V."/>
            <person name="Spatafora J.W."/>
            <person name="Aime M.C."/>
        </authorList>
    </citation>
    <scope>NUCLEOTIDE SEQUENCE [LARGE SCALE GENOMIC DNA]</scope>
    <source>
        <strain evidence="2 3">MCA 4198</strain>
    </source>
</reference>
<dbReference type="PANTHER" id="PTHR28152:SF2">
    <property type="entry name" value="N-TERMINAL OF MAOC-LIKE DEHYDRATASE DOMAIN-CONTAINING PROTEIN"/>
    <property type="match status" value="1"/>
</dbReference>
<organism evidence="2 3">
    <name type="scientific">Acaromyces ingoldii</name>
    <dbReference type="NCBI Taxonomy" id="215250"/>
    <lineage>
        <taxon>Eukaryota</taxon>
        <taxon>Fungi</taxon>
        <taxon>Dikarya</taxon>
        <taxon>Basidiomycota</taxon>
        <taxon>Ustilaginomycotina</taxon>
        <taxon>Exobasidiomycetes</taxon>
        <taxon>Exobasidiales</taxon>
        <taxon>Cryptobasidiaceae</taxon>
        <taxon>Acaromyces</taxon>
    </lineage>
</organism>
<dbReference type="SUPFAM" id="SSF54637">
    <property type="entry name" value="Thioesterase/thiol ester dehydrase-isomerase"/>
    <property type="match status" value="1"/>
</dbReference>
<evidence type="ECO:0000256" key="1">
    <source>
        <dbReference type="SAM" id="MobiDB-lite"/>
    </source>
</evidence>
<evidence type="ECO:0000313" key="2">
    <source>
        <dbReference type="EMBL" id="PWN89708.1"/>
    </source>
</evidence>
<dbReference type="AlphaFoldDB" id="A0A316YM24"/>
<dbReference type="GeneID" id="37044158"/>
<dbReference type="FunCoup" id="A0A316YM24">
    <property type="interactions" value="135"/>
</dbReference>
<dbReference type="InterPro" id="IPR052741">
    <property type="entry name" value="Mitochondrial_HTD2"/>
</dbReference>
<evidence type="ECO:0000313" key="3">
    <source>
        <dbReference type="Proteomes" id="UP000245768"/>
    </source>
</evidence>